<sequence>MARTFARRQAGLLSPAPTYTGTFPSLAGRRPSLPSTHAHWNVPKLGWLFVKGSEEKRESVLTNRPIRACF</sequence>
<protein>
    <submittedName>
        <fullName evidence="1">Uncharacterized protein</fullName>
    </submittedName>
</protein>
<reference evidence="1 2" key="1">
    <citation type="submission" date="2014-04" db="EMBL/GenBank/DDBJ databases">
        <authorList>
            <consortium name="DOE Joint Genome Institute"/>
            <person name="Kuo A."/>
            <person name="Gay G."/>
            <person name="Dore J."/>
            <person name="Kohler A."/>
            <person name="Nagy L.G."/>
            <person name="Floudas D."/>
            <person name="Copeland A."/>
            <person name="Barry K.W."/>
            <person name="Cichocki N."/>
            <person name="Veneault-Fourrey C."/>
            <person name="LaButti K."/>
            <person name="Lindquist E.A."/>
            <person name="Lipzen A."/>
            <person name="Lundell T."/>
            <person name="Morin E."/>
            <person name="Murat C."/>
            <person name="Sun H."/>
            <person name="Tunlid A."/>
            <person name="Henrissat B."/>
            <person name="Grigoriev I.V."/>
            <person name="Hibbett D.S."/>
            <person name="Martin F."/>
            <person name="Nordberg H.P."/>
            <person name="Cantor M.N."/>
            <person name="Hua S.X."/>
        </authorList>
    </citation>
    <scope>NUCLEOTIDE SEQUENCE [LARGE SCALE GENOMIC DNA]</scope>
    <source>
        <strain evidence="2">h7</strain>
    </source>
</reference>
<gene>
    <name evidence="1" type="ORF">M413DRAFT_448594</name>
</gene>
<keyword evidence="2" id="KW-1185">Reference proteome</keyword>
<reference evidence="2" key="2">
    <citation type="submission" date="2015-01" db="EMBL/GenBank/DDBJ databases">
        <title>Evolutionary Origins and Diversification of the Mycorrhizal Mutualists.</title>
        <authorList>
            <consortium name="DOE Joint Genome Institute"/>
            <consortium name="Mycorrhizal Genomics Consortium"/>
            <person name="Kohler A."/>
            <person name="Kuo A."/>
            <person name="Nagy L.G."/>
            <person name="Floudas D."/>
            <person name="Copeland A."/>
            <person name="Barry K.W."/>
            <person name="Cichocki N."/>
            <person name="Veneault-Fourrey C."/>
            <person name="LaButti K."/>
            <person name="Lindquist E.A."/>
            <person name="Lipzen A."/>
            <person name="Lundell T."/>
            <person name="Morin E."/>
            <person name="Murat C."/>
            <person name="Riley R."/>
            <person name="Ohm R."/>
            <person name="Sun H."/>
            <person name="Tunlid A."/>
            <person name="Henrissat B."/>
            <person name="Grigoriev I.V."/>
            <person name="Hibbett D.S."/>
            <person name="Martin F."/>
        </authorList>
    </citation>
    <scope>NUCLEOTIDE SEQUENCE [LARGE SCALE GENOMIC DNA]</scope>
    <source>
        <strain evidence="2">h7</strain>
    </source>
</reference>
<dbReference type="Proteomes" id="UP000053424">
    <property type="component" value="Unassembled WGS sequence"/>
</dbReference>
<organism evidence="1 2">
    <name type="scientific">Hebeloma cylindrosporum</name>
    <dbReference type="NCBI Taxonomy" id="76867"/>
    <lineage>
        <taxon>Eukaryota</taxon>
        <taxon>Fungi</taxon>
        <taxon>Dikarya</taxon>
        <taxon>Basidiomycota</taxon>
        <taxon>Agaricomycotina</taxon>
        <taxon>Agaricomycetes</taxon>
        <taxon>Agaricomycetidae</taxon>
        <taxon>Agaricales</taxon>
        <taxon>Agaricineae</taxon>
        <taxon>Hymenogastraceae</taxon>
        <taxon>Hebeloma</taxon>
    </lineage>
</organism>
<proteinExistence type="predicted"/>
<name>A0A0C2Y8F0_HEBCY</name>
<accession>A0A0C2Y8F0</accession>
<evidence type="ECO:0000313" key="2">
    <source>
        <dbReference type="Proteomes" id="UP000053424"/>
    </source>
</evidence>
<evidence type="ECO:0000313" key="1">
    <source>
        <dbReference type="EMBL" id="KIM37297.1"/>
    </source>
</evidence>
<dbReference type="HOGENOM" id="CLU_2758059_0_0_1"/>
<dbReference type="EMBL" id="KN831798">
    <property type="protein sequence ID" value="KIM37297.1"/>
    <property type="molecule type" value="Genomic_DNA"/>
</dbReference>
<dbReference type="AlphaFoldDB" id="A0A0C2Y8F0"/>